<dbReference type="InterPro" id="IPR020846">
    <property type="entry name" value="MFS_dom"/>
</dbReference>
<reference evidence="10 11" key="1">
    <citation type="journal article" date="2024" name="Front. Microbiol.">
        <title>Novel thermophilic genera Geochorda gen. nov. and Carboxydochorda gen. nov. from the deep terrestrial subsurface reveal the ecophysiological diversity in the class Limnochordia.</title>
        <authorList>
            <person name="Karnachuk O.V."/>
            <person name="Lukina A.P."/>
            <person name="Avakyan M.R."/>
            <person name="Kadnikov V.V."/>
            <person name="Begmatov S."/>
            <person name="Beletsky A.V."/>
            <person name="Vlasova K.G."/>
            <person name="Novikov A.A."/>
            <person name="Shcherbakova V.A."/>
            <person name="Mardanov A.V."/>
            <person name="Ravin N.V."/>
        </authorList>
    </citation>
    <scope>NUCLEOTIDE SEQUENCE [LARGE SCALE GENOMIC DNA]</scope>
    <source>
        <strain evidence="10 11">L945</strain>
    </source>
</reference>
<dbReference type="CDD" id="cd06173">
    <property type="entry name" value="MFS_MefA_like"/>
    <property type="match status" value="1"/>
</dbReference>
<feature type="transmembrane region" description="Helical" evidence="8">
    <location>
        <begin position="54"/>
        <end position="75"/>
    </location>
</feature>
<evidence type="ECO:0000256" key="4">
    <source>
        <dbReference type="ARBA" id="ARBA00022692"/>
    </source>
</evidence>
<dbReference type="Gene3D" id="1.10.10.10">
    <property type="entry name" value="Winged helix-like DNA-binding domain superfamily/Winged helix DNA-binding domain"/>
    <property type="match status" value="1"/>
</dbReference>
<feature type="transmembrane region" description="Helical" evidence="8">
    <location>
        <begin position="231"/>
        <end position="252"/>
    </location>
</feature>
<evidence type="ECO:0000256" key="8">
    <source>
        <dbReference type="SAM" id="Phobius"/>
    </source>
</evidence>
<feature type="transmembrane region" description="Helical" evidence="8">
    <location>
        <begin position="148"/>
        <end position="171"/>
    </location>
</feature>
<dbReference type="Gene3D" id="1.20.1250.20">
    <property type="entry name" value="MFS general substrate transporter like domains"/>
    <property type="match status" value="1"/>
</dbReference>
<dbReference type="EMBL" id="CP141615">
    <property type="protein sequence ID" value="WRP16628.1"/>
    <property type="molecule type" value="Genomic_DNA"/>
</dbReference>
<name>A0ABZ1BVF5_9FIRM</name>
<accession>A0ABZ1BVF5</accession>
<dbReference type="SUPFAM" id="SSF46785">
    <property type="entry name" value="Winged helix' DNA-binding domain"/>
    <property type="match status" value="1"/>
</dbReference>
<evidence type="ECO:0000256" key="3">
    <source>
        <dbReference type="ARBA" id="ARBA00022475"/>
    </source>
</evidence>
<dbReference type="RefSeq" id="WP_324715900.1">
    <property type="nucleotide sequence ID" value="NZ_CP141615.1"/>
</dbReference>
<dbReference type="Pfam" id="PF05977">
    <property type="entry name" value="MFS_3"/>
    <property type="match status" value="1"/>
</dbReference>
<organism evidence="10 11">
    <name type="scientific">Carboxydichorda subterranea</name>
    <dbReference type="NCBI Taxonomy" id="3109565"/>
    <lineage>
        <taxon>Bacteria</taxon>
        <taxon>Bacillati</taxon>
        <taxon>Bacillota</taxon>
        <taxon>Limnochordia</taxon>
        <taxon>Limnochordales</taxon>
        <taxon>Geochordaceae</taxon>
        <taxon>Carboxydichorda</taxon>
    </lineage>
</organism>
<evidence type="ECO:0000256" key="2">
    <source>
        <dbReference type="ARBA" id="ARBA00022448"/>
    </source>
</evidence>
<dbReference type="PROSITE" id="PS50850">
    <property type="entry name" value="MFS"/>
    <property type="match status" value="1"/>
</dbReference>
<feature type="transmembrane region" description="Helical" evidence="8">
    <location>
        <begin position="272"/>
        <end position="292"/>
    </location>
</feature>
<keyword evidence="5 8" id="KW-1133">Transmembrane helix</keyword>
<keyword evidence="11" id="KW-1185">Reference proteome</keyword>
<keyword evidence="4 8" id="KW-0812">Transmembrane</keyword>
<sequence length="684" mass="71254">MTTMLQSRRANATMAVLRQPVYRRVWLAQVVSQFGDALTEIALIYYVATLSRDPLLISLVIFAMLLPTALVGPFAGVVADRSSQRRIMILADLARMVVVAAMVPAALAGHLPLLLGLVFLEGVGTSFFGPARAAIIPKVVGAEHVAEAISVSQATTAIIGVLGPAAGGVLLGLTQPVYAFVIDAATFAVSALLLASVQVAPAALAPTAGAGAGYFQALRTGLRTLGHNSRLTFLLGILVFFSLIFGVVNTTFNAVLLQEFRLGPGAFGGIQASNGVGAVLGSVLAPLAIRLLGGTVMLLSGTGLLGLVIASVGLVGQMVAGGYAWATYPWALMLGAATAAVSVASSTLVMTLTPAQVLGRIAALMQAGTNAANIAGILAGGGIAAALGSLRTTVGAGLVTAVMALLSLAASGFRALRQQEAQLRATQPEGQAAGHVTEAEDAAAVAVAASLRGVPMREAMVVREAVQWQWLASAWPVRVLALLEKHPATPRELASQLQAPEPVVERQLAGLARAGLVAASGPGGAYRLVARDVRVTPDAVGGPEGMERMIARFVQPGVDQLRQMMHAIPPELKGQALARWLADHGYLLRFSAQVLCMSRKQWERLSEQLERSLVELSRHGGAGGDDAEDKAPDDPEEAFVFTLLSFRLPDERPAEEVAPEATRARTGRPEPDQAHPSQSHRMPA</sequence>
<feature type="transmembrane region" description="Helical" evidence="8">
    <location>
        <begin position="371"/>
        <end position="390"/>
    </location>
</feature>
<keyword evidence="6 8" id="KW-0472">Membrane</keyword>
<gene>
    <name evidence="10" type="ORF">U7230_11070</name>
</gene>
<dbReference type="SUPFAM" id="SSF103473">
    <property type="entry name" value="MFS general substrate transporter"/>
    <property type="match status" value="1"/>
</dbReference>
<evidence type="ECO:0000256" key="5">
    <source>
        <dbReference type="ARBA" id="ARBA00022989"/>
    </source>
</evidence>
<evidence type="ECO:0000259" key="9">
    <source>
        <dbReference type="PROSITE" id="PS50850"/>
    </source>
</evidence>
<dbReference type="PANTHER" id="PTHR43266:SF2">
    <property type="entry name" value="MAJOR FACILITATOR SUPERFAMILY (MFS) PROFILE DOMAIN-CONTAINING PROTEIN"/>
    <property type="match status" value="1"/>
</dbReference>
<feature type="compositionally biased region" description="Polar residues" evidence="7">
    <location>
        <begin position="675"/>
        <end position="684"/>
    </location>
</feature>
<feature type="region of interest" description="Disordered" evidence="7">
    <location>
        <begin position="646"/>
        <end position="684"/>
    </location>
</feature>
<proteinExistence type="predicted"/>
<feature type="transmembrane region" description="Helical" evidence="8">
    <location>
        <begin position="21"/>
        <end position="48"/>
    </location>
</feature>
<dbReference type="InterPro" id="IPR010290">
    <property type="entry name" value="TM_effector"/>
</dbReference>
<evidence type="ECO:0000256" key="6">
    <source>
        <dbReference type="ARBA" id="ARBA00023136"/>
    </source>
</evidence>
<feature type="transmembrane region" description="Helical" evidence="8">
    <location>
        <begin position="396"/>
        <end position="416"/>
    </location>
</feature>
<feature type="domain" description="Major facilitator superfamily (MFS) profile" evidence="9">
    <location>
        <begin position="21"/>
        <end position="419"/>
    </location>
</feature>
<evidence type="ECO:0000256" key="1">
    <source>
        <dbReference type="ARBA" id="ARBA00004651"/>
    </source>
</evidence>
<dbReference type="InterPro" id="IPR036388">
    <property type="entry name" value="WH-like_DNA-bd_sf"/>
</dbReference>
<dbReference type="Proteomes" id="UP001332192">
    <property type="component" value="Chromosome"/>
</dbReference>
<feature type="transmembrane region" description="Helical" evidence="8">
    <location>
        <begin position="304"/>
        <end position="324"/>
    </location>
</feature>
<comment type="subcellular location">
    <subcellularLocation>
        <location evidence="1">Cell membrane</location>
        <topology evidence="1">Multi-pass membrane protein</topology>
    </subcellularLocation>
</comment>
<keyword evidence="2" id="KW-0813">Transport</keyword>
<evidence type="ECO:0000256" key="7">
    <source>
        <dbReference type="SAM" id="MobiDB-lite"/>
    </source>
</evidence>
<dbReference type="CDD" id="cd00090">
    <property type="entry name" value="HTH_ARSR"/>
    <property type="match status" value="1"/>
</dbReference>
<evidence type="ECO:0000313" key="10">
    <source>
        <dbReference type="EMBL" id="WRP16628.1"/>
    </source>
</evidence>
<feature type="transmembrane region" description="Helical" evidence="8">
    <location>
        <begin position="330"/>
        <end position="350"/>
    </location>
</feature>
<dbReference type="InterPro" id="IPR036259">
    <property type="entry name" value="MFS_trans_sf"/>
</dbReference>
<dbReference type="InterPro" id="IPR011991">
    <property type="entry name" value="ArsR-like_HTH"/>
</dbReference>
<keyword evidence="3" id="KW-1003">Cell membrane</keyword>
<evidence type="ECO:0000313" key="11">
    <source>
        <dbReference type="Proteomes" id="UP001332192"/>
    </source>
</evidence>
<dbReference type="InterPro" id="IPR036390">
    <property type="entry name" value="WH_DNA-bd_sf"/>
</dbReference>
<protein>
    <submittedName>
        <fullName evidence="10">MFS transporter</fullName>
    </submittedName>
</protein>
<feature type="transmembrane region" description="Helical" evidence="8">
    <location>
        <begin position="177"/>
        <end position="197"/>
    </location>
</feature>
<dbReference type="PANTHER" id="PTHR43266">
    <property type="entry name" value="MACROLIDE-EFFLUX PROTEIN"/>
    <property type="match status" value="1"/>
</dbReference>